<protein>
    <submittedName>
        <fullName evidence="6">GntR family transcriptional regulator</fullName>
    </submittedName>
</protein>
<dbReference type="CDD" id="cd07377">
    <property type="entry name" value="WHTH_GntR"/>
    <property type="match status" value="1"/>
</dbReference>
<dbReference type="InterPro" id="IPR036388">
    <property type="entry name" value="WH-like_DNA-bd_sf"/>
</dbReference>
<reference evidence="6 7" key="1">
    <citation type="submission" date="2016-12" db="EMBL/GenBank/DDBJ databases">
        <title>Genome Mining:The Detection of Biosynthetic Gene Clusters to Aid in the Expression of Curamycin A produced by Streptomyces sp. strain CZA14.</title>
        <authorList>
            <person name="Durrell K.A."/>
            <person name="Kirby B.M."/>
            <person name="Khan W."/>
            <person name="Mthethwa T."/>
            <person name="Le Roes-Hill M."/>
        </authorList>
    </citation>
    <scope>NUCLEOTIDE SEQUENCE [LARGE SCALE GENOMIC DNA]</scope>
    <source>
        <strain evidence="6 7">CZA14</strain>
    </source>
</reference>
<feature type="region of interest" description="Disordered" evidence="4">
    <location>
        <begin position="1"/>
        <end position="64"/>
    </location>
</feature>
<dbReference type="EMBL" id="MRYD01000094">
    <property type="protein sequence ID" value="OSZ59009.1"/>
    <property type="molecule type" value="Genomic_DNA"/>
</dbReference>
<comment type="caution">
    <text evidence="6">The sequence shown here is derived from an EMBL/GenBank/DDBJ whole genome shotgun (WGS) entry which is preliminary data.</text>
</comment>
<keyword evidence="1" id="KW-0805">Transcription regulation</keyword>
<dbReference type="SMART" id="SM00895">
    <property type="entry name" value="FCD"/>
    <property type="match status" value="1"/>
</dbReference>
<dbReference type="Pfam" id="PF07729">
    <property type="entry name" value="FCD"/>
    <property type="match status" value="1"/>
</dbReference>
<evidence type="ECO:0000256" key="4">
    <source>
        <dbReference type="SAM" id="MobiDB-lite"/>
    </source>
</evidence>
<evidence type="ECO:0000256" key="3">
    <source>
        <dbReference type="ARBA" id="ARBA00023163"/>
    </source>
</evidence>
<dbReference type="Gene3D" id="1.10.10.10">
    <property type="entry name" value="Winged helix-like DNA-binding domain superfamily/Winged helix DNA-binding domain"/>
    <property type="match status" value="1"/>
</dbReference>
<dbReference type="PANTHER" id="PTHR43537">
    <property type="entry name" value="TRANSCRIPTIONAL REGULATOR, GNTR FAMILY"/>
    <property type="match status" value="1"/>
</dbReference>
<dbReference type="PROSITE" id="PS50949">
    <property type="entry name" value="HTH_GNTR"/>
    <property type="match status" value="1"/>
</dbReference>
<evidence type="ECO:0000256" key="1">
    <source>
        <dbReference type="ARBA" id="ARBA00023015"/>
    </source>
</evidence>
<evidence type="ECO:0000259" key="5">
    <source>
        <dbReference type="PROSITE" id="PS50949"/>
    </source>
</evidence>
<dbReference type="SMART" id="SM00345">
    <property type="entry name" value="HTH_GNTR"/>
    <property type="match status" value="1"/>
</dbReference>
<accession>A0ABX3YHR7</accession>
<evidence type="ECO:0000256" key="2">
    <source>
        <dbReference type="ARBA" id="ARBA00023125"/>
    </source>
</evidence>
<dbReference type="PANTHER" id="PTHR43537:SF45">
    <property type="entry name" value="GNTR FAMILY REGULATORY PROTEIN"/>
    <property type="match status" value="1"/>
</dbReference>
<feature type="domain" description="HTH gntR-type" evidence="5">
    <location>
        <begin position="66"/>
        <end position="133"/>
    </location>
</feature>
<dbReference type="Proteomes" id="UP000194266">
    <property type="component" value="Unassembled WGS sequence"/>
</dbReference>
<gene>
    <name evidence="6" type="ORF">OQI_18685</name>
</gene>
<keyword evidence="7" id="KW-1185">Reference proteome</keyword>
<dbReference type="Gene3D" id="1.20.120.530">
    <property type="entry name" value="GntR ligand-binding domain-like"/>
    <property type="match status" value="1"/>
</dbReference>
<keyword evidence="2" id="KW-0238">DNA-binding</keyword>
<dbReference type="SUPFAM" id="SSF48008">
    <property type="entry name" value="GntR ligand-binding domain-like"/>
    <property type="match status" value="1"/>
</dbReference>
<proteinExistence type="predicted"/>
<dbReference type="InterPro" id="IPR008920">
    <property type="entry name" value="TF_FadR/GntR_C"/>
</dbReference>
<sequence length="269" mass="28205">MASDRSAGSGETSAVRVPAQGRAVAPAPRTSGGAAAAARGEHTHSERPMPQAPPAAEPARPVVQRSSVRGQILQALRSALVTGELRPGEVYSAPALGERFGVSATPVREAMQQLALEGAVEVVPNRGFRVVERDARELSELAEVRALIEVPVLLRLARTVPAVRWAELRPLAEATVRAAASGCRVTYAEADRAFHRAVLGLAGNAQLVRIADDLHRRAQWPLGGAAVGHARTELMADAAQHVGLLDALIAGDAEGVRVRLGEHFGTTGP</sequence>
<dbReference type="InterPro" id="IPR000524">
    <property type="entry name" value="Tscrpt_reg_HTH_GntR"/>
</dbReference>
<evidence type="ECO:0000313" key="6">
    <source>
        <dbReference type="EMBL" id="OSZ59009.1"/>
    </source>
</evidence>
<dbReference type="InterPro" id="IPR036390">
    <property type="entry name" value="WH_DNA-bd_sf"/>
</dbReference>
<organism evidence="6 7">
    <name type="scientific">Streptomyces pharetrae CZA14</name>
    <dbReference type="NCBI Taxonomy" id="1144883"/>
    <lineage>
        <taxon>Bacteria</taxon>
        <taxon>Bacillati</taxon>
        <taxon>Actinomycetota</taxon>
        <taxon>Actinomycetes</taxon>
        <taxon>Kitasatosporales</taxon>
        <taxon>Streptomycetaceae</taxon>
        <taxon>Streptomyces</taxon>
    </lineage>
</organism>
<evidence type="ECO:0000313" key="7">
    <source>
        <dbReference type="Proteomes" id="UP000194266"/>
    </source>
</evidence>
<dbReference type="InterPro" id="IPR011711">
    <property type="entry name" value="GntR_C"/>
</dbReference>
<name>A0ABX3YHR7_9ACTN</name>
<dbReference type="SUPFAM" id="SSF46785">
    <property type="entry name" value="Winged helix' DNA-binding domain"/>
    <property type="match status" value="1"/>
</dbReference>
<feature type="compositionally biased region" description="Low complexity" evidence="4">
    <location>
        <begin position="25"/>
        <end position="38"/>
    </location>
</feature>
<keyword evidence="3" id="KW-0804">Transcription</keyword>
<dbReference type="Pfam" id="PF00392">
    <property type="entry name" value="GntR"/>
    <property type="match status" value="1"/>
</dbReference>